<feature type="transmembrane region" description="Helical" evidence="7">
    <location>
        <begin position="1017"/>
        <end position="1041"/>
    </location>
</feature>
<evidence type="ECO:0000256" key="3">
    <source>
        <dbReference type="ARBA" id="ARBA00022475"/>
    </source>
</evidence>
<evidence type="ECO:0000256" key="1">
    <source>
        <dbReference type="ARBA" id="ARBA00004651"/>
    </source>
</evidence>
<reference evidence="9 10" key="1">
    <citation type="submission" date="2012-12" db="EMBL/GenBank/DDBJ databases">
        <title>Novel taxa of Listeriaceae from agricultural environments in the United States.</title>
        <authorList>
            <person name="den Bakker H.C."/>
            <person name="Allred A."/>
            <person name="Warchocki S."/>
            <person name="Wright E.M."/>
            <person name="Burrell A."/>
            <person name="Nightingale K.K."/>
            <person name="Kephart D."/>
            <person name="Wiedmann M."/>
        </authorList>
    </citation>
    <scope>NUCLEOTIDE SEQUENCE [LARGE SCALE GENOMIC DNA]</scope>
    <source>
        <strain evidence="9 10">FSL F6-1183</strain>
    </source>
</reference>
<organism evidence="9 10">
    <name type="scientific">Listeria grayi FSL F6-1183</name>
    <dbReference type="NCBI Taxonomy" id="1265827"/>
    <lineage>
        <taxon>Bacteria</taxon>
        <taxon>Bacillati</taxon>
        <taxon>Bacillota</taxon>
        <taxon>Bacilli</taxon>
        <taxon>Bacillales</taxon>
        <taxon>Listeriaceae</taxon>
        <taxon>Listeria</taxon>
    </lineage>
</organism>
<evidence type="ECO:0000256" key="5">
    <source>
        <dbReference type="ARBA" id="ARBA00022989"/>
    </source>
</evidence>
<sequence>MKWIMKFRWVILALWIAGAVILMFTAPNMADLVRDKGEVKLPDGYSSTLASDLQKKHNPDSKGEDYIVVYHADKALTKADKDKIEATQSKIEDNKADYHVESVVNSFKHPELKDEFLSDDKKTLLATLTVDAGNTPVKEIRDKLEDAVSVKGLKTYLTGNALIQEDVVQNSENGLHKTEGITVIFILVVLFLVFRSVIAPFIPLLTVGLTFVVSQSVVSFLVKYLDFPISTFTQIFMVCILFGIGTDYCILLMSRFKESISSGQSVEDAVTETYRTAGKTVLYSGIAVLVAFMSLWFVKFDLYRSAVAVGVGIVVLLLALYTIVPFFMRTIGRALFWPLNKNIQHKESKAWGAAGAFALARPFIALLIVAVITLPPIFLHKGAESFNSLDELSDSSPAKKGFEVVSDSFGAGQVSPTQVLIENDDNLKTPEYIAQIEKISDDLASIKGVDMVMSASRPAGTRLKDIYVNQQADKVNSGVKKANDGIGDVKDGLKEAGSKLEKSGPQMDQAVSGIDKLQDGTLSTKDGLGKLQDALKQISTGIKGGSDGAGQLKSGIQTAKAELGKLQSGNQKILAGYQEVAKNLDNINKQLDQSANPSGDMQIDTSALENQFKKIGASLQKVAAAHPELANDPNFVQLSKDVQGLNGAGQAFQTQLKTAIGKQMAQIQGQMKQLNSGLKSLSGAMKELNAQSAKVNAGLGQFGSGLDQVSNGLDQLESGLDKAGNGQDQVISKIPQIQQALDQIASGQGDLKTGFGNMNDQIGQLSGGLKSGANGLGKIQNGLDSANGLIDDWSKEPYANSGIYVPNEIFDNHDFNQALDQYISKDGKLATINVVLTKNPYSNGAMEMTSTIKDRLDASLQGTKLENAHIGIGGMASNNHDTKTMSTHDYNLVLLIVLAAVFVVLVIVLRSLVMPIYLIASLVLTYFAAIGFTEIIFVRLLHYSGLTWATPFFGFVVLVALGIDYSIFLMMRFNEYNGMPIKERMLLSMKNMGGVIFSAVIILGGTFAAMMPAGVLSLLQIATVVLIGLVLYAILLLPLFVPVMVRLFGRANWWPFITRKGDHQENSHHPK</sequence>
<dbReference type="GO" id="GO:0005886">
    <property type="term" value="C:plasma membrane"/>
    <property type="evidence" value="ECO:0007669"/>
    <property type="project" value="UniProtKB-SubCell"/>
</dbReference>
<keyword evidence="5 7" id="KW-1133">Transmembrane helix</keyword>
<comment type="subcellular location">
    <subcellularLocation>
        <location evidence="1">Cell membrane</location>
        <topology evidence="1">Multi-pass membrane protein</topology>
    </subcellularLocation>
</comment>
<feature type="transmembrane region" description="Helical" evidence="7">
    <location>
        <begin position="180"/>
        <end position="198"/>
    </location>
</feature>
<feature type="transmembrane region" description="Helical" evidence="7">
    <location>
        <begin position="992"/>
        <end position="1011"/>
    </location>
</feature>
<dbReference type="Pfam" id="PF03176">
    <property type="entry name" value="MMPL"/>
    <property type="match status" value="2"/>
</dbReference>
<evidence type="ECO:0000256" key="7">
    <source>
        <dbReference type="SAM" id="Phobius"/>
    </source>
</evidence>
<dbReference type="PANTHER" id="PTHR33406">
    <property type="entry name" value="MEMBRANE PROTEIN MJ1562-RELATED"/>
    <property type="match status" value="1"/>
</dbReference>
<gene>
    <name evidence="9" type="ORF">LMUR_09454</name>
</gene>
<feature type="transmembrane region" description="Helical" evidence="7">
    <location>
        <begin position="231"/>
        <end position="253"/>
    </location>
</feature>
<dbReference type="InterPro" id="IPR050545">
    <property type="entry name" value="Mycobact_MmpL"/>
</dbReference>
<dbReference type="EMBL" id="AODG01000011">
    <property type="protein sequence ID" value="EUJ27742.1"/>
    <property type="molecule type" value="Genomic_DNA"/>
</dbReference>
<feature type="transmembrane region" description="Helical" evidence="7">
    <location>
        <begin position="281"/>
        <end position="300"/>
    </location>
</feature>
<evidence type="ECO:0000313" key="9">
    <source>
        <dbReference type="EMBL" id="EUJ27742.1"/>
    </source>
</evidence>
<name>A0A829R6L4_LISGR</name>
<evidence type="ECO:0000313" key="10">
    <source>
        <dbReference type="Proteomes" id="UP000019251"/>
    </source>
</evidence>
<feature type="transmembrane region" description="Helical" evidence="7">
    <location>
        <begin position="916"/>
        <end position="940"/>
    </location>
</feature>
<accession>A0A829R6L4</accession>
<dbReference type="Proteomes" id="UP000019251">
    <property type="component" value="Unassembled WGS sequence"/>
</dbReference>
<dbReference type="InterPro" id="IPR004869">
    <property type="entry name" value="MMPL_dom"/>
</dbReference>
<feature type="transmembrane region" description="Helical" evidence="7">
    <location>
        <begin position="890"/>
        <end position="909"/>
    </location>
</feature>
<keyword evidence="6 7" id="KW-0472">Membrane</keyword>
<proteinExistence type="inferred from homology"/>
<dbReference type="Gene3D" id="1.20.1640.10">
    <property type="entry name" value="Multidrug efflux transporter AcrB transmembrane domain"/>
    <property type="match status" value="2"/>
</dbReference>
<feature type="transmembrane region" description="Helical" evidence="7">
    <location>
        <begin position="952"/>
        <end position="971"/>
    </location>
</feature>
<comment type="similarity">
    <text evidence="2">Belongs to the resistance-nodulation-cell division (RND) (TC 2.A.6) family. MmpL subfamily.</text>
</comment>
<feature type="domain" description="Membrane transport protein MMPL" evidence="8">
    <location>
        <begin position="803"/>
        <end position="1058"/>
    </location>
</feature>
<dbReference type="SUPFAM" id="SSF58104">
    <property type="entry name" value="Methyl-accepting chemotaxis protein (MCP) signaling domain"/>
    <property type="match status" value="1"/>
</dbReference>
<dbReference type="AlphaFoldDB" id="A0A829R6L4"/>
<comment type="caution">
    <text evidence="9">The sequence shown here is derived from an EMBL/GenBank/DDBJ whole genome shotgun (WGS) entry which is preliminary data.</text>
</comment>
<keyword evidence="4 7" id="KW-0812">Transmembrane</keyword>
<protein>
    <submittedName>
        <fullName evidence="9">Putative transporte</fullName>
    </submittedName>
</protein>
<feature type="transmembrane region" description="Helical" evidence="7">
    <location>
        <begin position="350"/>
        <end position="378"/>
    </location>
</feature>
<dbReference type="RefSeq" id="WP_036106399.1">
    <property type="nucleotide sequence ID" value="NZ_AODG01000011.1"/>
</dbReference>
<evidence type="ECO:0000256" key="2">
    <source>
        <dbReference type="ARBA" id="ARBA00010157"/>
    </source>
</evidence>
<dbReference type="Gene3D" id="1.10.287.950">
    <property type="entry name" value="Methyl-accepting chemotaxis protein"/>
    <property type="match status" value="2"/>
</dbReference>
<dbReference type="PANTHER" id="PTHR33406:SF6">
    <property type="entry name" value="MEMBRANE PROTEIN YDGH-RELATED"/>
    <property type="match status" value="1"/>
</dbReference>
<dbReference type="SUPFAM" id="SSF82866">
    <property type="entry name" value="Multidrug efflux transporter AcrB transmembrane domain"/>
    <property type="match status" value="2"/>
</dbReference>
<evidence type="ECO:0000256" key="6">
    <source>
        <dbReference type="ARBA" id="ARBA00023136"/>
    </source>
</evidence>
<feature type="domain" description="Membrane transport protein MMPL" evidence="8">
    <location>
        <begin position="42"/>
        <end position="363"/>
    </location>
</feature>
<keyword evidence="3" id="KW-1003">Cell membrane</keyword>
<feature type="transmembrane region" description="Helical" evidence="7">
    <location>
        <begin position="205"/>
        <end position="225"/>
    </location>
</feature>
<feature type="transmembrane region" description="Helical" evidence="7">
    <location>
        <begin position="306"/>
        <end position="329"/>
    </location>
</feature>
<evidence type="ECO:0000256" key="4">
    <source>
        <dbReference type="ARBA" id="ARBA00022692"/>
    </source>
</evidence>
<evidence type="ECO:0000259" key="8">
    <source>
        <dbReference type="Pfam" id="PF03176"/>
    </source>
</evidence>